<organism evidence="8 9">
    <name type="scientific">Zygosaccharomyces rouxii</name>
    <dbReference type="NCBI Taxonomy" id="4956"/>
    <lineage>
        <taxon>Eukaryota</taxon>
        <taxon>Fungi</taxon>
        <taxon>Dikarya</taxon>
        <taxon>Ascomycota</taxon>
        <taxon>Saccharomycotina</taxon>
        <taxon>Saccharomycetes</taxon>
        <taxon>Saccharomycetales</taxon>
        <taxon>Saccharomycetaceae</taxon>
        <taxon>Zygosaccharomyces</taxon>
    </lineage>
</organism>
<dbReference type="PANTHER" id="PTHR28154:SF1">
    <property type="entry name" value="CELL WALL SYNTHESIS PROTEIN KNH1-RELATED"/>
    <property type="match status" value="1"/>
</dbReference>
<reference evidence="8 9" key="1">
    <citation type="submission" date="2016-08" db="EMBL/GenBank/DDBJ databases">
        <title>Draft genome sequence of allopolyploid Zygosaccharomyces rouxii.</title>
        <authorList>
            <person name="Watanabe J."/>
            <person name="Uehara K."/>
            <person name="Mogi Y."/>
            <person name="Tsukioka Y."/>
        </authorList>
    </citation>
    <scope>NUCLEOTIDE SEQUENCE [LARGE SCALE GENOMIC DNA]</scope>
    <source>
        <strain evidence="8 9">NBRC 110957</strain>
    </source>
</reference>
<dbReference type="Pfam" id="PF10342">
    <property type="entry name" value="Kre9_KNH"/>
    <property type="match status" value="1"/>
</dbReference>
<evidence type="ECO:0000256" key="5">
    <source>
        <dbReference type="SAM" id="SignalP"/>
    </source>
</evidence>
<dbReference type="GO" id="GO:0006078">
    <property type="term" value="P:(1-&gt;6)-beta-D-glucan biosynthetic process"/>
    <property type="evidence" value="ECO:0007669"/>
    <property type="project" value="InterPro"/>
</dbReference>
<dbReference type="GO" id="GO:0042546">
    <property type="term" value="P:cell wall biogenesis"/>
    <property type="evidence" value="ECO:0007669"/>
    <property type="project" value="InterPro"/>
</dbReference>
<evidence type="ECO:0000259" key="7">
    <source>
        <dbReference type="Pfam" id="PF10342"/>
    </source>
</evidence>
<protein>
    <recommendedName>
        <fullName evidence="10">Cell wall synthesis protein KNH1</fullName>
    </recommendedName>
</protein>
<evidence type="ECO:0000256" key="4">
    <source>
        <dbReference type="SAM" id="MobiDB-lite"/>
    </source>
</evidence>
<dbReference type="Pfam" id="PF05390">
    <property type="entry name" value="Kre9_KNH1_C"/>
    <property type="match status" value="1"/>
</dbReference>
<proteinExistence type="inferred from homology"/>
<evidence type="ECO:0000313" key="9">
    <source>
        <dbReference type="Proteomes" id="UP000187013"/>
    </source>
</evidence>
<dbReference type="AlphaFoldDB" id="A0A1Q3A9E2"/>
<evidence type="ECO:0000256" key="3">
    <source>
        <dbReference type="ARBA" id="ARBA00022729"/>
    </source>
</evidence>
<feature type="region of interest" description="Disordered" evidence="4">
    <location>
        <begin position="232"/>
        <end position="255"/>
    </location>
</feature>
<dbReference type="OrthoDB" id="2432613at2759"/>
<dbReference type="InterPro" id="IPR018466">
    <property type="entry name" value="Kre9/Knh1-like_N"/>
</dbReference>
<comment type="caution">
    <text evidence="8">The sequence shown here is derived from an EMBL/GenBank/DDBJ whole genome shotgun (WGS) entry which is preliminary data.</text>
</comment>
<feature type="signal peptide" evidence="5">
    <location>
        <begin position="1"/>
        <end position="21"/>
    </location>
</feature>
<dbReference type="PANTHER" id="PTHR28154">
    <property type="entry name" value="CELL WALL SYNTHESIS PROTEIN KNH1-RELATED"/>
    <property type="match status" value="1"/>
</dbReference>
<feature type="chain" id="PRO_5012456356" description="Cell wall synthesis protein KNH1" evidence="5">
    <location>
        <begin position="22"/>
        <end position="274"/>
    </location>
</feature>
<evidence type="ECO:0000313" key="8">
    <source>
        <dbReference type="EMBL" id="GAV52317.1"/>
    </source>
</evidence>
<keyword evidence="3 5" id="KW-0732">Signal</keyword>
<dbReference type="InterPro" id="IPR045328">
    <property type="entry name" value="Kre9/Knh1"/>
</dbReference>
<dbReference type="GO" id="GO:0005576">
    <property type="term" value="C:extracellular region"/>
    <property type="evidence" value="ECO:0007669"/>
    <property type="project" value="TreeGrafter"/>
</dbReference>
<feature type="domain" description="Yeast cell wall synthesis Kre9/Knh1 C-terminal" evidence="6">
    <location>
        <begin position="164"/>
        <end position="264"/>
    </location>
</feature>
<evidence type="ECO:0008006" key="10">
    <source>
        <dbReference type="Google" id="ProtNLM"/>
    </source>
</evidence>
<dbReference type="EMBL" id="BDGX01000033">
    <property type="protein sequence ID" value="GAV52317.1"/>
    <property type="molecule type" value="Genomic_DNA"/>
</dbReference>
<accession>A0A1Q3A9E2</accession>
<feature type="domain" description="Yeast cell wall synthesis Kre9/Knh1-like N-terminal" evidence="7">
    <location>
        <begin position="32"/>
        <end position="130"/>
    </location>
</feature>
<name>A0A1Q3A9E2_ZYGRO</name>
<comment type="function">
    <text evidence="1">Involved in cell wall beta(1-&gt;6) glucan synthesis.</text>
</comment>
<evidence type="ECO:0000256" key="1">
    <source>
        <dbReference type="ARBA" id="ARBA00004010"/>
    </source>
</evidence>
<comment type="similarity">
    <text evidence="2">Belongs to the KRE9/KNH1 family.</text>
</comment>
<evidence type="ECO:0000256" key="2">
    <source>
        <dbReference type="ARBA" id="ARBA00006816"/>
    </source>
</evidence>
<dbReference type="InterPro" id="IPR008659">
    <property type="entry name" value="Kre9/Knh1_C"/>
</dbReference>
<dbReference type="Proteomes" id="UP000187013">
    <property type="component" value="Unassembled WGS sequence"/>
</dbReference>
<gene>
    <name evidence="8" type="ORF">ZYGR_0AG03080</name>
</gene>
<evidence type="ECO:0000259" key="6">
    <source>
        <dbReference type="Pfam" id="PF05390"/>
    </source>
</evidence>
<dbReference type="GO" id="GO:0031505">
    <property type="term" value="P:fungal-type cell wall organization"/>
    <property type="evidence" value="ECO:0007669"/>
    <property type="project" value="TreeGrafter"/>
</dbReference>
<sequence>MAHIFMRLLLPFFLLVCHVLGQVNVDSPNYGSKYDLSSGSAMITVKWSVIESPGPKKQEILEYLFTLVSGPNNNIEAFGALGKADAKQVEKQEFTFALKNTAGANGWYYIQVMALTEEGHVIQYSPRFQLTGMVGGRTPQPATDAMTPSREARFTTLNILANMNSMSFSVPYYMQTGLAKFAPMQTQPATKVTRKSWSRVYPTSSFTYYKTKKKEPEQLTTVTPGWSYGLPSEWNDATPAPDPLDNGGWYHPSQRLSLTPRKVNADERLSLTSQ</sequence>